<keyword evidence="9" id="KW-0560">Oxidoreductase</keyword>
<evidence type="ECO:0000256" key="1">
    <source>
        <dbReference type="ARBA" id="ARBA00004141"/>
    </source>
</evidence>
<feature type="transmembrane region" description="Helical" evidence="7">
    <location>
        <begin position="43"/>
        <end position="66"/>
    </location>
</feature>
<feature type="compositionally biased region" description="Basic and acidic residues" evidence="6">
    <location>
        <begin position="11"/>
        <end position="26"/>
    </location>
</feature>
<dbReference type="GO" id="GO:0004129">
    <property type="term" value="F:cytochrome-c oxidase activity"/>
    <property type="evidence" value="ECO:0007669"/>
    <property type="project" value="InterPro"/>
</dbReference>
<dbReference type="GO" id="GO:0016491">
    <property type="term" value="F:oxidoreductase activity"/>
    <property type="evidence" value="ECO:0007669"/>
    <property type="project" value="UniProtKB-KW"/>
</dbReference>
<feature type="transmembrane region" description="Helical" evidence="7">
    <location>
        <begin position="86"/>
        <end position="104"/>
    </location>
</feature>
<dbReference type="PANTHER" id="PTHR11403">
    <property type="entry name" value="CYTOCHROME C OXIDASE SUBUNIT III"/>
    <property type="match status" value="1"/>
</dbReference>
<gene>
    <name evidence="9" type="primary">ctaE</name>
    <name evidence="9" type="ORF">CA85_20000</name>
</gene>
<dbReference type="InterPro" id="IPR024791">
    <property type="entry name" value="Cyt_c/ubiquinol_Oxase_su3"/>
</dbReference>
<evidence type="ECO:0000256" key="5">
    <source>
        <dbReference type="ARBA" id="ARBA00023136"/>
    </source>
</evidence>
<evidence type="ECO:0000313" key="9">
    <source>
        <dbReference type="EMBL" id="TWT67153.1"/>
    </source>
</evidence>
<evidence type="ECO:0000256" key="6">
    <source>
        <dbReference type="SAM" id="MobiDB-lite"/>
    </source>
</evidence>
<dbReference type="SUPFAM" id="SSF81452">
    <property type="entry name" value="Cytochrome c oxidase subunit III-like"/>
    <property type="match status" value="2"/>
</dbReference>
<dbReference type="InterPro" id="IPR035973">
    <property type="entry name" value="Cyt_c_oxidase_su3-like_sf"/>
</dbReference>
<keyword evidence="10" id="KW-1185">Reference proteome</keyword>
<protein>
    <submittedName>
        <fullName evidence="9">Cytochrome c oxidase subunit 3</fullName>
        <ecNumber evidence="9">1.9.3.1</ecNumber>
    </submittedName>
</protein>
<keyword evidence="3 7" id="KW-0812">Transmembrane</keyword>
<feature type="transmembrane region" description="Helical" evidence="7">
    <location>
        <begin position="116"/>
        <end position="135"/>
    </location>
</feature>
<keyword evidence="5 7" id="KW-0472">Membrane</keyword>
<proteinExistence type="inferred from homology"/>
<comment type="similarity">
    <text evidence="2">Belongs to the cytochrome c oxidase subunit 3 family.</text>
</comment>
<name>A0A5C5XXP3_9BACT</name>
<evidence type="ECO:0000256" key="3">
    <source>
        <dbReference type="ARBA" id="ARBA00022692"/>
    </source>
</evidence>
<keyword evidence="4 7" id="KW-1133">Transmembrane helix</keyword>
<comment type="caution">
    <text evidence="9">The sequence shown here is derived from an EMBL/GenBank/DDBJ whole genome shotgun (WGS) entry which is preliminary data.</text>
</comment>
<dbReference type="RefSeq" id="WP_146391094.1">
    <property type="nucleotide sequence ID" value="NZ_SJPK01000004.1"/>
</dbReference>
<dbReference type="EMBL" id="SJPK01000004">
    <property type="protein sequence ID" value="TWT67153.1"/>
    <property type="molecule type" value="Genomic_DNA"/>
</dbReference>
<reference evidence="9 10" key="1">
    <citation type="submission" date="2019-02" db="EMBL/GenBank/DDBJ databases">
        <title>Deep-cultivation of Planctomycetes and their phenomic and genomic characterization uncovers novel biology.</title>
        <authorList>
            <person name="Wiegand S."/>
            <person name="Jogler M."/>
            <person name="Boedeker C."/>
            <person name="Pinto D."/>
            <person name="Vollmers J."/>
            <person name="Rivas-Marin E."/>
            <person name="Kohn T."/>
            <person name="Peeters S.H."/>
            <person name="Heuer A."/>
            <person name="Rast P."/>
            <person name="Oberbeckmann S."/>
            <person name="Bunk B."/>
            <person name="Jeske O."/>
            <person name="Meyerdierks A."/>
            <person name="Storesund J.E."/>
            <person name="Kallscheuer N."/>
            <person name="Luecker S."/>
            <person name="Lage O.M."/>
            <person name="Pohl T."/>
            <person name="Merkel B.J."/>
            <person name="Hornburger P."/>
            <person name="Mueller R.-W."/>
            <person name="Bruemmer F."/>
            <person name="Labrenz M."/>
            <person name="Spormann A.M."/>
            <person name="Op Den Camp H."/>
            <person name="Overmann J."/>
            <person name="Amann R."/>
            <person name="Jetten M.S.M."/>
            <person name="Mascher T."/>
            <person name="Medema M.H."/>
            <person name="Devos D.P."/>
            <person name="Kaster A.-K."/>
            <person name="Ovreas L."/>
            <person name="Rohde M."/>
            <person name="Galperin M.Y."/>
            <person name="Jogler C."/>
        </authorList>
    </citation>
    <scope>NUCLEOTIDE SEQUENCE [LARGE SCALE GENOMIC DNA]</scope>
    <source>
        <strain evidence="9 10">CA85</strain>
    </source>
</reference>
<sequence length="413" mass="45714">MATIDTLSPEPEAHDDHGHDHDHPPWLAHHFDTPEQQFDSGKLGIWLFLVTEILFFSGMFCAYAMFRMLRPEIFEGSSQFLDTKLGAINTGVLLFSSLTMAWAVRCSQTGEHKKLVVMIASTLSCAMVFLGVKTIEYSHKWGMGLLFPGAYFYDENNPHPTTEQLVSQHGFSENTAYFLTHSIYFLCAPFLLLLVGVVIWAIIAKVKKNDFQFAVAKPLVVVCLSFFGGVGLGMILTGSEEHAEGSHVAAAHHDAGEHDHAGAGEATESIAATYTEPTTFNPASDDAAVELLAESDLNTGAKAMLLAQEKQAELASGRVVAPGEDVDMGIERIERGVETKRQAGVFFGIYYCMTGVHAIHILGGIGVLVWLLVRAIRHDFNRQYFGPVDYVGLYWHLVDLIWIYLFPLLYLIR</sequence>
<dbReference type="EC" id="1.9.3.1" evidence="9"/>
<evidence type="ECO:0000259" key="8">
    <source>
        <dbReference type="PROSITE" id="PS50253"/>
    </source>
</evidence>
<dbReference type="InterPro" id="IPR000298">
    <property type="entry name" value="Cyt_c_oxidase-like_su3"/>
</dbReference>
<evidence type="ECO:0000313" key="10">
    <source>
        <dbReference type="Proteomes" id="UP000318053"/>
    </source>
</evidence>
<comment type="subcellular location">
    <subcellularLocation>
        <location evidence="1">Membrane</location>
        <topology evidence="1">Multi-pass membrane protein</topology>
    </subcellularLocation>
</comment>
<dbReference type="Gene3D" id="1.20.120.80">
    <property type="entry name" value="Cytochrome c oxidase, subunit III, four-helix bundle"/>
    <property type="match status" value="2"/>
</dbReference>
<dbReference type="PANTHER" id="PTHR11403:SF6">
    <property type="entry name" value="NITRIC OXIDE REDUCTASE SUBUNIT E"/>
    <property type="match status" value="1"/>
</dbReference>
<accession>A0A5C5XXP3</accession>
<feature type="domain" description="Heme-copper oxidase subunit III family profile" evidence="8">
    <location>
        <begin position="42"/>
        <end position="413"/>
    </location>
</feature>
<evidence type="ECO:0000256" key="2">
    <source>
        <dbReference type="ARBA" id="ARBA00010581"/>
    </source>
</evidence>
<feature type="region of interest" description="Disordered" evidence="6">
    <location>
        <begin position="1"/>
        <end position="26"/>
    </location>
</feature>
<feature type="transmembrane region" description="Helical" evidence="7">
    <location>
        <begin position="393"/>
        <end position="412"/>
    </location>
</feature>
<dbReference type="Pfam" id="PF00510">
    <property type="entry name" value="COX3"/>
    <property type="match status" value="2"/>
</dbReference>
<dbReference type="GO" id="GO:0019646">
    <property type="term" value="P:aerobic electron transport chain"/>
    <property type="evidence" value="ECO:0007669"/>
    <property type="project" value="InterPro"/>
</dbReference>
<dbReference type="PROSITE" id="PS50253">
    <property type="entry name" value="COX3"/>
    <property type="match status" value="1"/>
</dbReference>
<organism evidence="9 10">
    <name type="scientific">Allorhodopirellula solitaria</name>
    <dbReference type="NCBI Taxonomy" id="2527987"/>
    <lineage>
        <taxon>Bacteria</taxon>
        <taxon>Pseudomonadati</taxon>
        <taxon>Planctomycetota</taxon>
        <taxon>Planctomycetia</taxon>
        <taxon>Pirellulales</taxon>
        <taxon>Pirellulaceae</taxon>
        <taxon>Allorhodopirellula</taxon>
    </lineage>
</organism>
<dbReference type="Proteomes" id="UP000318053">
    <property type="component" value="Unassembled WGS sequence"/>
</dbReference>
<feature type="transmembrane region" description="Helical" evidence="7">
    <location>
        <begin position="183"/>
        <end position="203"/>
    </location>
</feature>
<dbReference type="OrthoDB" id="9810850at2"/>
<evidence type="ECO:0000256" key="7">
    <source>
        <dbReference type="SAM" id="Phobius"/>
    </source>
</evidence>
<dbReference type="InterPro" id="IPR013833">
    <property type="entry name" value="Cyt_c_oxidase_su3_a-hlx"/>
</dbReference>
<feature type="transmembrane region" description="Helical" evidence="7">
    <location>
        <begin position="215"/>
        <end position="236"/>
    </location>
</feature>
<feature type="transmembrane region" description="Helical" evidence="7">
    <location>
        <begin position="345"/>
        <end position="373"/>
    </location>
</feature>
<evidence type="ECO:0000256" key="4">
    <source>
        <dbReference type="ARBA" id="ARBA00022989"/>
    </source>
</evidence>
<dbReference type="GO" id="GO:0016020">
    <property type="term" value="C:membrane"/>
    <property type="evidence" value="ECO:0007669"/>
    <property type="project" value="UniProtKB-SubCell"/>
</dbReference>
<dbReference type="AlphaFoldDB" id="A0A5C5XXP3"/>